<dbReference type="InterPro" id="IPR029058">
    <property type="entry name" value="AB_hydrolase_fold"/>
</dbReference>
<dbReference type="EMBL" id="GL377304">
    <property type="protein sequence ID" value="EFI99485.1"/>
    <property type="molecule type" value="Genomic_DNA"/>
</dbReference>
<keyword evidence="1" id="KW-0732">Signal</keyword>
<proteinExistence type="predicted"/>
<organism evidence="4">
    <name type="scientific">Schizophyllum commune (strain H4-8 / FGSC 9210)</name>
    <name type="common">Split gill fungus</name>
    <dbReference type="NCBI Taxonomy" id="578458"/>
    <lineage>
        <taxon>Eukaryota</taxon>
        <taxon>Fungi</taxon>
        <taxon>Dikarya</taxon>
        <taxon>Basidiomycota</taxon>
        <taxon>Agaricomycotina</taxon>
        <taxon>Agaricomycetes</taxon>
        <taxon>Agaricomycetidae</taxon>
        <taxon>Agaricales</taxon>
        <taxon>Schizophyllaceae</taxon>
        <taxon>Schizophyllum</taxon>
    </lineage>
</organism>
<dbReference type="Gene3D" id="3.40.50.1820">
    <property type="entry name" value="alpha/beta hydrolase"/>
    <property type="match status" value="1"/>
</dbReference>
<evidence type="ECO:0000256" key="1">
    <source>
        <dbReference type="SAM" id="SignalP"/>
    </source>
</evidence>
<evidence type="ECO:0000313" key="4">
    <source>
        <dbReference type="Proteomes" id="UP000007431"/>
    </source>
</evidence>
<dbReference type="PANTHER" id="PTHR11559">
    <property type="entry name" value="CARBOXYLESTERASE"/>
    <property type="match status" value="1"/>
</dbReference>
<dbReference type="SUPFAM" id="SSF53474">
    <property type="entry name" value="alpha/beta-Hydrolases"/>
    <property type="match status" value="1"/>
</dbReference>
<dbReference type="eggNOG" id="KOG4389">
    <property type="taxonomic scope" value="Eukaryota"/>
</dbReference>
<feature type="signal peptide" evidence="1">
    <location>
        <begin position="1"/>
        <end position="19"/>
    </location>
</feature>
<dbReference type="Pfam" id="PF00135">
    <property type="entry name" value="COesterase"/>
    <property type="match status" value="1"/>
</dbReference>
<protein>
    <recommendedName>
        <fullName evidence="2">Carboxylesterase type B domain-containing protein</fullName>
    </recommendedName>
</protein>
<accession>D8PZR0</accession>
<dbReference type="OMA" id="GQQMYGE"/>
<feature type="chain" id="PRO_5003120389" description="Carboxylesterase type B domain-containing protein" evidence="1">
    <location>
        <begin position="20"/>
        <end position="544"/>
    </location>
</feature>
<sequence length="544" mass="59137">MRLLTTITTFAWGIALTGAQITGNVVTLDYGTFTGLPSNDSSITYFRGIRYAEPPTGDLRFRAPVSPPQMNLGQVNATEYPPSCLQASSNTTEGASEDCLFLNVNVPANNNADSKLPVLVWIHGGGFQTGNADQPPDYLLHSSPEPLIFVTLQYRLGLFGYLAGQSVADSGDLNAGLLDQRAALKWVKRYISALGGDPNQVTIFGESAGGAGIYYQLIAKDGDNEDLYNRAIADSPSLGPLFECTSDYEENLLKEVATEAGCDTSTDILSCLRAADVGTLAAASPRVLALHPATEYAFGPCLDGKFLTNHIVDAFEEGKVADVPLLVGSNTHEGAGWSAGLPAPWANTSMPNATEETVYEFLRGQYPGLTKTSFAKALGWYPLSDYNGSFGTQGEQMYGEARYICPAVLAGEFGREVYQYRYDNPIVGSTHAAELVAFHGSGSVADPSDPSLSSFPLWEAMRQYWTSFATKGKPEAEGVAAWVRMPNGECRGEEADDNRQSNKHRFARDTRLLLNTEIIKTEKISWGLRKRCEFWRNIRQELST</sequence>
<evidence type="ECO:0000259" key="2">
    <source>
        <dbReference type="Pfam" id="PF00135"/>
    </source>
</evidence>
<dbReference type="AlphaFoldDB" id="D8PZR0"/>
<dbReference type="Proteomes" id="UP000007431">
    <property type="component" value="Unassembled WGS sequence"/>
</dbReference>
<evidence type="ECO:0000313" key="3">
    <source>
        <dbReference type="EMBL" id="EFI99485.1"/>
    </source>
</evidence>
<gene>
    <name evidence="3" type="ORF">SCHCODRAFT_106825</name>
</gene>
<dbReference type="InParanoid" id="D8PZR0"/>
<feature type="non-terminal residue" evidence="3">
    <location>
        <position position="544"/>
    </location>
</feature>
<dbReference type="InterPro" id="IPR002018">
    <property type="entry name" value="CarbesteraseB"/>
</dbReference>
<reference evidence="3 4" key="1">
    <citation type="journal article" date="2010" name="Nat. Biotechnol.">
        <title>Genome sequence of the model mushroom Schizophyllum commune.</title>
        <authorList>
            <person name="Ohm R.A."/>
            <person name="de Jong J.F."/>
            <person name="Lugones L.G."/>
            <person name="Aerts A."/>
            <person name="Kothe E."/>
            <person name="Stajich J.E."/>
            <person name="de Vries R.P."/>
            <person name="Record E."/>
            <person name="Levasseur A."/>
            <person name="Baker S.E."/>
            <person name="Bartholomew K.A."/>
            <person name="Coutinho P.M."/>
            <person name="Erdmann S."/>
            <person name="Fowler T.J."/>
            <person name="Gathman A.C."/>
            <person name="Lombard V."/>
            <person name="Henrissat B."/>
            <person name="Knabe N."/>
            <person name="Kuees U."/>
            <person name="Lilly W.W."/>
            <person name="Lindquist E."/>
            <person name="Lucas S."/>
            <person name="Magnuson J.K."/>
            <person name="Piumi F."/>
            <person name="Raudaskoski M."/>
            <person name="Salamov A."/>
            <person name="Schmutz J."/>
            <person name="Schwarze F.W.M.R."/>
            <person name="vanKuyk P.A."/>
            <person name="Horton J.S."/>
            <person name="Grigoriev I.V."/>
            <person name="Woesten H.A.B."/>
        </authorList>
    </citation>
    <scope>NUCLEOTIDE SEQUENCE [LARGE SCALE GENOMIC DNA]</scope>
    <source>
        <strain evidence="4">H4-8 / FGSC 9210</strain>
    </source>
</reference>
<keyword evidence="4" id="KW-1185">Reference proteome</keyword>
<feature type="domain" description="Carboxylesterase type B" evidence="2">
    <location>
        <begin position="24"/>
        <end position="487"/>
    </location>
</feature>
<dbReference type="InterPro" id="IPR050309">
    <property type="entry name" value="Type-B_Carboxylest/Lipase"/>
</dbReference>
<dbReference type="HOGENOM" id="CLU_006586_10_6_1"/>
<name>D8PZR0_SCHCM</name>
<dbReference type="VEuPathDB" id="FungiDB:SCHCODRAFT_02614988"/>
<dbReference type="ESTHER" id="schco-d8pzr0">
    <property type="family name" value="Fungal_carboxylesterase_lipase"/>
</dbReference>